<dbReference type="PANTHER" id="PTHR44688">
    <property type="entry name" value="DNA-BINDING TRANSCRIPTIONAL ACTIVATOR DEVR_DOSR"/>
    <property type="match status" value="1"/>
</dbReference>
<dbReference type="PROSITE" id="PS00622">
    <property type="entry name" value="HTH_LUXR_1"/>
    <property type="match status" value="1"/>
</dbReference>
<gene>
    <name evidence="5" type="ORF">EKG35_05625</name>
</gene>
<dbReference type="GO" id="GO:0003677">
    <property type="term" value="F:DNA binding"/>
    <property type="evidence" value="ECO:0007669"/>
    <property type="project" value="UniProtKB-KW"/>
</dbReference>
<keyword evidence="2" id="KW-0238">DNA-binding</keyword>
<dbReference type="EMBL" id="RXNR01000011">
    <property type="protein sequence ID" value="RTQ94496.1"/>
    <property type="molecule type" value="Genomic_DNA"/>
</dbReference>
<dbReference type="OrthoDB" id="2612750at2"/>
<dbReference type="InterPro" id="IPR029016">
    <property type="entry name" value="GAF-like_dom_sf"/>
</dbReference>
<name>A0A3S0HMR1_9BACI</name>
<dbReference type="CDD" id="cd06170">
    <property type="entry name" value="LuxR_C_like"/>
    <property type="match status" value="1"/>
</dbReference>
<dbReference type="GO" id="GO:0045892">
    <property type="term" value="P:negative regulation of DNA-templated transcription"/>
    <property type="evidence" value="ECO:0007669"/>
    <property type="project" value="UniProtKB-ARBA"/>
</dbReference>
<dbReference type="Gene3D" id="3.30.450.40">
    <property type="match status" value="1"/>
</dbReference>
<dbReference type="PROSITE" id="PS50043">
    <property type="entry name" value="HTH_LUXR_2"/>
    <property type="match status" value="1"/>
</dbReference>
<protein>
    <submittedName>
        <fullName evidence="5">GAF domain-containing protein</fullName>
    </submittedName>
</protein>
<dbReference type="SUPFAM" id="SSF55781">
    <property type="entry name" value="GAF domain-like"/>
    <property type="match status" value="1"/>
</dbReference>
<evidence type="ECO:0000256" key="3">
    <source>
        <dbReference type="ARBA" id="ARBA00023163"/>
    </source>
</evidence>
<keyword evidence="3" id="KW-0804">Transcription</keyword>
<evidence type="ECO:0000256" key="1">
    <source>
        <dbReference type="ARBA" id="ARBA00023015"/>
    </source>
</evidence>
<dbReference type="InterPro" id="IPR000792">
    <property type="entry name" value="Tscrpt_reg_LuxR_C"/>
</dbReference>
<dbReference type="PANTHER" id="PTHR44688:SF16">
    <property type="entry name" value="DNA-BINDING TRANSCRIPTIONAL ACTIVATOR DEVR_DOSR"/>
    <property type="match status" value="1"/>
</dbReference>
<comment type="caution">
    <text evidence="5">The sequence shown here is derived from an EMBL/GenBank/DDBJ whole genome shotgun (WGS) entry which is preliminary data.</text>
</comment>
<evidence type="ECO:0000313" key="5">
    <source>
        <dbReference type="EMBL" id="RTQ94496.1"/>
    </source>
</evidence>
<dbReference type="Pfam" id="PF01590">
    <property type="entry name" value="GAF"/>
    <property type="match status" value="1"/>
</dbReference>
<dbReference type="SMART" id="SM00421">
    <property type="entry name" value="HTH_LUXR"/>
    <property type="match status" value="1"/>
</dbReference>
<evidence type="ECO:0000259" key="4">
    <source>
        <dbReference type="PROSITE" id="PS50043"/>
    </source>
</evidence>
<dbReference type="InterPro" id="IPR036388">
    <property type="entry name" value="WH-like_DNA-bd_sf"/>
</dbReference>
<dbReference type="AlphaFoldDB" id="A0A3S0HMR1"/>
<accession>A0A3S0HMR1</accession>
<dbReference type="InterPro" id="IPR003018">
    <property type="entry name" value="GAF"/>
</dbReference>
<sequence length="238" mass="27811">MTSHSLTAKEYERIIHFSSEIAYPVENIRLHIQHKLADIFGYDQTIFWYADDNGNLRDPINYKLSDRALIDYLAEYHHYDLLHPNKNVNLFREKRAIRLVDLMTPKQYEKSLFYSEFMKEYGYHDELVVALLHQGVFVGVIGMAQKKDSYKFTANDCMTLRLVSDVIASVLQHQFNNKNGIGLLSEREQDVAILVKKGWTNSAIAKELHISINTVKKHLQNIYEKYDVSNRTQLVQKL</sequence>
<evidence type="ECO:0000313" key="6">
    <source>
        <dbReference type="Proteomes" id="UP000276349"/>
    </source>
</evidence>
<proteinExistence type="predicted"/>
<dbReference type="Pfam" id="PF00196">
    <property type="entry name" value="GerE"/>
    <property type="match status" value="1"/>
</dbReference>
<dbReference type="SUPFAM" id="SSF46894">
    <property type="entry name" value="C-terminal effector domain of the bipartite response regulators"/>
    <property type="match status" value="1"/>
</dbReference>
<organism evidence="5 6">
    <name type="scientific">Lysinibacillus telephonicus</name>
    <dbReference type="NCBI Taxonomy" id="1714840"/>
    <lineage>
        <taxon>Bacteria</taxon>
        <taxon>Bacillati</taxon>
        <taxon>Bacillota</taxon>
        <taxon>Bacilli</taxon>
        <taxon>Bacillales</taxon>
        <taxon>Bacillaceae</taxon>
        <taxon>Lysinibacillus</taxon>
    </lineage>
</organism>
<keyword evidence="6" id="KW-1185">Reference proteome</keyword>
<dbReference type="PRINTS" id="PR00038">
    <property type="entry name" value="HTHLUXR"/>
</dbReference>
<reference evidence="5 6" key="1">
    <citation type="submission" date="2018-12" db="EMBL/GenBank/DDBJ databases">
        <authorList>
            <person name="Yu L."/>
        </authorList>
    </citation>
    <scope>NUCLEOTIDE SEQUENCE [LARGE SCALE GENOMIC DNA]</scope>
    <source>
        <strain evidence="5 6">S5H2222</strain>
    </source>
</reference>
<feature type="domain" description="HTH luxR-type" evidence="4">
    <location>
        <begin position="177"/>
        <end position="238"/>
    </location>
</feature>
<dbReference type="Proteomes" id="UP000276349">
    <property type="component" value="Unassembled WGS sequence"/>
</dbReference>
<keyword evidence="1" id="KW-0805">Transcription regulation</keyword>
<dbReference type="InterPro" id="IPR016032">
    <property type="entry name" value="Sig_transdc_resp-reg_C-effctor"/>
</dbReference>
<dbReference type="RefSeq" id="WP_126293478.1">
    <property type="nucleotide sequence ID" value="NZ_RXNR01000011.1"/>
</dbReference>
<dbReference type="Gene3D" id="1.10.10.10">
    <property type="entry name" value="Winged helix-like DNA-binding domain superfamily/Winged helix DNA-binding domain"/>
    <property type="match status" value="1"/>
</dbReference>
<evidence type="ECO:0000256" key="2">
    <source>
        <dbReference type="ARBA" id="ARBA00023125"/>
    </source>
</evidence>